<gene>
    <name evidence="1" type="ORF">F4820DRAFT_452018</name>
</gene>
<dbReference type="Proteomes" id="UP001497700">
    <property type="component" value="Unassembled WGS sequence"/>
</dbReference>
<reference evidence="1 2" key="1">
    <citation type="journal article" date="2022" name="New Phytol.">
        <title>Ecological generalism drives hyperdiversity of secondary metabolite gene clusters in xylarialean endophytes.</title>
        <authorList>
            <person name="Franco M.E.E."/>
            <person name="Wisecaver J.H."/>
            <person name="Arnold A.E."/>
            <person name="Ju Y.M."/>
            <person name="Slot J.C."/>
            <person name="Ahrendt S."/>
            <person name="Moore L.P."/>
            <person name="Eastman K.E."/>
            <person name="Scott K."/>
            <person name="Konkel Z."/>
            <person name="Mondo S.J."/>
            <person name="Kuo A."/>
            <person name="Hayes R.D."/>
            <person name="Haridas S."/>
            <person name="Andreopoulos B."/>
            <person name="Riley R."/>
            <person name="LaButti K."/>
            <person name="Pangilinan J."/>
            <person name="Lipzen A."/>
            <person name="Amirebrahimi M."/>
            <person name="Yan J."/>
            <person name="Adam C."/>
            <person name="Keymanesh K."/>
            <person name="Ng V."/>
            <person name="Louie K."/>
            <person name="Northen T."/>
            <person name="Drula E."/>
            <person name="Henrissat B."/>
            <person name="Hsieh H.M."/>
            <person name="Youens-Clark K."/>
            <person name="Lutzoni F."/>
            <person name="Miadlikowska J."/>
            <person name="Eastwood D.C."/>
            <person name="Hamelin R.C."/>
            <person name="Grigoriev I.V."/>
            <person name="U'Ren J.M."/>
        </authorList>
    </citation>
    <scope>NUCLEOTIDE SEQUENCE [LARGE SCALE GENOMIC DNA]</scope>
    <source>
        <strain evidence="1 2">CBS 119005</strain>
    </source>
</reference>
<name>A0ACB9YQB7_9PEZI</name>
<keyword evidence="2" id="KW-1185">Reference proteome</keyword>
<sequence>MSLVAPVSAGDDRGCFQPTPTHSPVSHQPTEPDTSLDNPPAPIDPPAASNTGIDLDFSRKINKWVESVDTESLPSEMEDSDNEDDEAGSQAEKGTENYDEALRKNNIRVANPDSIPTRVTELNDYITRRVQVGEYGIETLDYVGASWAALERCRRIIDNCPNDATFKNILRGSLPLDAGNATRLFMNLRNTTDNTELELLAFSCDQPFEVAHYRGLPAPQDIDGAHSDAVMGLTAEWLRNHIKHHSKDDWTSDRVWQVVENKCELCDLGLFFPFFIAEFSGDQSLEASVHRLRGAFAAASHAEIPWIGEDNMIFGLAADKSDAEIFIGWVEPGDLPEGYSKPVLKHRVTRVDTFSLRCEQDFHRLFHVLIRIYFWGLGERKHKLEREVDREKVNNGARNYQQEAHWNWLDSVLPGSPPPYSPRSTSPSLDSASSNSSNGHSFVLADIRSRAGQRLADEIKDASSATTFSLAQSIVRGGKDSTLKDLGSRMYGHGLISNGIITWIKSLPLRQQELVDVLSKPIDLSKGNFNEPFMLKVDRKGFIDAFVNQNYGDTGAAFSQLVMGAFPVARYSYSYCTIFGLMIARHVAILYVAWTETVPPELFIFNETMFQMKPMTSFLFGNPEDVAAFQNFTHNIQAWGSGERRQTIEEELAKQVRELVQDKIGKLPTDKAESEGEQIPVLAPGTKTSR</sequence>
<protein>
    <submittedName>
        <fullName evidence="1">Uncharacterized protein</fullName>
    </submittedName>
</protein>
<organism evidence="1 2">
    <name type="scientific">Hypoxylon rubiginosum</name>
    <dbReference type="NCBI Taxonomy" id="110542"/>
    <lineage>
        <taxon>Eukaryota</taxon>
        <taxon>Fungi</taxon>
        <taxon>Dikarya</taxon>
        <taxon>Ascomycota</taxon>
        <taxon>Pezizomycotina</taxon>
        <taxon>Sordariomycetes</taxon>
        <taxon>Xylariomycetidae</taxon>
        <taxon>Xylariales</taxon>
        <taxon>Hypoxylaceae</taxon>
        <taxon>Hypoxylon</taxon>
    </lineage>
</organism>
<comment type="caution">
    <text evidence="1">The sequence shown here is derived from an EMBL/GenBank/DDBJ whole genome shotgun (WGS) entry which is preliminary data.</text>
</comment>
<accession>A0ACB9YQB7</accession>
<dbReference type="EMBL" id="MU393555">
    <property type="protein sequence ID" value="KAI4861326.1"/>
    <property type="molecule type" value="Genomic_DNA"/>
</dbReference>
<proteinExistence type="predicted"/>
<evidence type="ECO:0000313" key="2">
    <source>
        <dbReference type="Proteomes" id="UP001497700"/>
    </source>
</evidence>
<evidence type="ECO:0000313" key="1">
    <source>
        <dbReference type="EMBL" id="KAI4861326.1"/>
    </source>
</evidence>